<accession>A0A6A5RKU8</accession>
<comment type="similarity">
    <text evidence="1">Belongs to the glycosyl hydrolase 16 family.</text>
</comment>
<dbReference type="InterPro" id="IPR000757">
    <property type="entry name" value="Beta-glucanase-like"/>
</dbReference>
<evidence type="ECO:0000313" key="5">
    <source>
        <dbReference type="Proteomes" id="UP000800082"/>
    </source>
</evidence>
<evidence type="ECO:0000259" key="3">
    <source>
        <dbReference type="PROSITE" id="PS51762"/>
    </source>
</evidence>
<dbReference type="InterPro" id="IPR050546">
    <property type="entry name" value="Glycosyl_Hydrlase_16"/>
</dbReference>
<dbReference type="OrthoDB" id="4781at2759"/>
<dbReference type="PANTHER" id="PTHR10963">
    <property type="entry name" value="GLYCOSYL HYDROLASE-RELATED"/>
    <property type="match status" value="1"/>
</dbReference>
<dbReference type="EMBL" id="ML978978">
    <property type="protein sequence ID" value="KAF1926167.1"/>
    <property type="molecule type" value="Genomic_DNA"/>
</dbReference>
<dbReference type="GO" id="GO:0005975">
    <property type="term" value="P:carbohydrate metabolic process"/>
    <property type="evidence" value="ECO:0007669"/>
    <property type="project" value="InterPro"/>
</dbReference>
<keyword evidence="5" id="KW-1185">Reference proteome</keyword>
<name>A0A6A5RKU8_9PLEO</name>
<feature type="domain" description="GH16" evidence="3">
    <location>
        <begin position="65"/>
        <end position="375"/>
    </location>
</feature>
<sequence>MITGFLISLALSCWLIVDGYRSSLPAGKYCLIMDDQFDIGLHRDYWSYETQTGGFEHGEFSWATVDKQNIFVDNEGLHIVPTLTTESTDIKESQLLNGFSVNLTSEYGGWGSCTSSDVKMCSIRSNATLGRIIPPVRSARITTKGKKSIKYGRVEVVAKMPKGDWLWPAIWMMPEDSVYGAWPRSGEIDIAELRGNDRHYPRGRDLVTSTLHFGPDPQHDGHLQTYDTFFFNKKSTDFSDKFFTYGFEWYKDYMHMYVDHKIIFSISFKNKKTFWDRGKFKGMSSLNGTMADDPWRNAESGIAPFDQKFHLNLKVAVGAQHGYFYDGKFNKPWADHTPLAAKEFWNARDQWLPTWGNGTDRGMTVRSVKMWQQCE</sequence>
<protein>
    <submittedName>
        <fullName evidence="4">Glycoside hydrolase family 16 protein</fullName>
    </submittedName>
</protein>
<dbReference type="SUPFAM" id="SSF49899">
    <property type="entry name" value="Concanavalin A-like lectins/glucanases"/>
    <property type="match status" value="1"/>
</dbReference>
<reference evidence="4" key="1">
    <citation type="journal article" date="2020" name="Stud. Mycol.">
        <title>101 Dothideomycetes genomes: a test case for predicting lifestyles and emergence of pathogens.</title>
        <authorList>
            <person name="Haridas S."/>
            <person name="Albert R."/>
            <person name="Binder M."/>
            <person name="Bloem J."/>
            <person name="Labutti K."/>
            <person name="Salamov A."/>
            <person name="Andreopoulos B."/>
            <person name="Baker S."/>
            <person name="Barry K."/>
            <person name="Bills G."/>
            <person name="Bluhm B."/>
            <person name="Cannon C."/>
            <person name="Castanera R."/>
            <person name="Culley D."/>
            <person name="Daum C."/>
            <person name="Ezra D."/>
            <person name="Gonzalez J."/>
            <person name="Henrissat B."/>
            <person name="Kuo A."/>
            <person name="Liang C."/>
            <person name="Lipzen A."/>
            <person name="Lutzoni F."/>
            <person name="Magnuson J."/>
            <person name="Mondo S."/>
            <person name="Nolan M."/>
            <person name="Ohm R."/>
            <person name="Pangilinan J."/>
            <person name="Park H.-J."/>
            <person name="Ramirez L."/>
            <person name="Alfaro M."/>
            <person name="Sun H."/>
            <person name="Tritt A."/>
            <person name="Yoshinaga Y."/>
            <person name="Zwiers L.-H."/>
            <person name="Turgeon B."/>
            <person name="Goodwin S."/>
            <person name="Spatafora J."/>
            <person name="Crous P."/>
            <person name="Grigoriev I."/>
        </authorList>
    </citation>
    <scope>NUCLEOTIDE SEQUENCE</scope>
    <source>
        <strain evidence="4">CBS 183.55</strain>
    </source>
</reference>
<evidence type="ECO:0000256" key="1">
    <source>
        <dbReference type="ARBA" id="ARBA00006865"/>
    </source>
</evidence>
<dbReference type="RefSeq" id="XP_033446419.1">
    <property type="nucleotide sequence ID" value="XM_033590122.1"/>
</dbReference>
<dbReference type="Proteomes" id="UP000800082">
    <property type="component" value="Unassembled WGS sequence"/>
</dbReference>
<evidence type="ECO:0000313" key="4">
    <source>
        <dbReference type="EMBL" id="KAF1926167.1"/>
    </source>
</evidence>
<dbReference type="GeneID" id="54347778"/>
<proteinExistence type="inferred from homology"/>
<dbReference type="Pfam" id="PF00722">
    <property type="entry name" value="Glyco_hydro_16"/>
    <property type="match status" value="1"/>
</dbReference>
<dbReference type="Gene3D" id="2.60.120.200">
    <property type="match status" value="1"/>
</dbReference>
<keyword evidence="2" id="KW-0732">Signal</keyword>
<keyword evidence="4" id="KW-0378">Hydrolase</keyword>
<feature type="signal peptide" evidence="2">
    <location>
        <begin position="1"/>
        <end position="19"/>
    </location>
</feature>
<dbReference type="InterPro" id="IPR013320">
    <property type="entry name" value="ConA-like_dom_sf"/>
</dbReference>
<organism evidence="4 5">
    <name type="scientific">Didymella exigua CBS 183.55</name>
    <dbReference type="NCBI Taxonomy" id="1150837"/>
    <lineage>
        <taxon>Eukaryota</taxon>
        <taxon>Fungi</taxon>
        <taxon>Dikarya</taxon>
        <taxon>Ascomycota</taxon>
        <taxon>Pezizomycotina</taxon>
        <taxon>Dothideomycetes</taxon>
        <taxon>Pleosporomycetidae</taxon>
        <taxon>Pleosporales</taxon>
        <taxon>Pleosporineae</taxon>
        <taxon>Didymellaceae</taxon>
        <taxon>Didymella</taxon>
    </lineage>
</organism>
<dbReference type="PANTHER" id="PTHR10963:SF55">
    <property type="entry name" value="GLYCOSIDE HYDROLASE FAMILY 16 PROTEIN"/>
    <property type="match status" value="1"/>
</dbReference>
<evidence type="ECO:0000256" key="2">
    <source>
        <dbReference type="SAM" id="SignalP"/>
    </source>
</evidence>
<dbReference type="GO" id="GO:0004553">
    <property type="term" value="F:hydrolase activity, hydrolyzing O-glycosyl compounds"/>
    <property type="evidence" value="ECO:0007669"/>
    <property type="project" value="InterPro"/>
</dbReference>
<feature type="chain" id="PRO_5025644553" evidence="2">
    <location>
        <begin position="20"/>
        <end position="375"/>
    </location>
</feature>
<dbReference type="PROSITE" id="PS51762">
    <property type="entry name" value="GH16_2"/>
    <property type="match status" value="1"/>
</dbReference>
<gene>
    <name evidence="4" type="ORF">M421DRAFT_396929</name>
</gene>
<dbReference type="AlphaFoldDB" id="A0A6A5RKU8"/>